<dbReference type="CDD" id="cd00590">
    <property type="entry name" value="RRM_SF"/>
    <property type="match status" value="3"/>
</dbReference>
<feature type="region of interest" description="Disordered" evidence="3">
    <location>
        <begin position="1"/>
        <end position="36"/>
    </location>
</feature>
<keyword evidence="1 2" id="KW-0694">RNA-binding</keyword>
<feature type="region of interest" description="Disordered" evidence="3">
    <location>
        <begin position="384"/>
        <end position="405"/>
    </location>
</feature>
<evidence type="ECO:0000259" key="4">
    <source>
        <dbReference type="PROSITE" id="PS50102"/>
    </source>
</evidence>
<feature type="domain" description="RRM" evidence="4">
    <location>
        <begin position="206"/>
        <end position="292"/>
    </location>
</feature>
<gene>
    <name evidence="5" type="ORF">BLGHR1_10662</name>
</gene>
<dbReference type="Gene3D" id="3.30.70.330">
    <property type="match status" value="3"/>
</dbReference>
<feature type="domain" description="RRM" evidence="4">
    <location>
        <begin position="84"/>
        <end position="163"/>
    </location>
</feature>
<proteinExistence type="predicted"/>
<organism evidence="5 6">
    <name type="scientific">Blumeria hordei</name>
    <name type="common">Barley powdery mildew</name>
    <name type="synonym">Blumeria graminis f. sp. hordei</name>
    <dbReference type="NCBI Taxonomy" id="2867405"/>
    <lineage>
        <taxon>Eukaryota</taxon>
        <taxon>Fungi</taxon>
        <taxon>Dikarya</taxon>
        <taxon>Ascomycota</taxon>
        <taxon>Pezizomycotina</taxon>
        <taxon>Leotiomycetes</taxon>
        <taxon>Erysiphales</taxon>
        <taxon>Erysiphaceae</taxon>
        <taxon>Blumeria</taxon>
    </lineage>
</organism>
<name>A0A383UI21_BLUHO</name>
<sequence length="405" mass="46152">MHSSNWRIKSDASSSSSIHMDRDEARINEREEIGENSYGTRMDVTNSSLGYSDLTSPHREKLCQNGLRKPIQDAKAEQAIEEGRRLYVGNMPYEATPKDVERLFEKIAGGIEAINMSVDPMTGRNPSYCFVDFFSKELAMQVMAEYNGRDFMRRELKVKPGVKSGTGTGKFHLRPTHILRDHPAATERWTRLENPEDQQDATKEGRRLYIGNLPRFQNYAVANRRIRELLQDYAVITVSKLISPTETNGDTSCYCFVDLETYADADRAIRDLNGASKFSSCPRPLKVNRASGISKKLGERRRLYFGGLPKFYDQFGLELVVREIFEDFNVSSVSKLFTPREVNGARAGSNCHFCFVELETEEETTRAMSELDWKKMWGGRIRVKPSTSVKPDDNSIKRKSSMSRS</sequence>
<feature type="compositionally biased region" description="Basic and acidic residues" evidence="3">
    <location>
        <begin position="19"/>
        <end position="33"/>
    </location>
</feature>
<dbReference type="Pfam" id="PF00076">
    <property type="entry name" value="RRM_1"/>
    <property type="match status" value="2"/>
</dbReference>
<dbReference type="InterPro" id="IPR035979">
    <property type="entry name" value="RBD_domain_sf"/>
</dbReference>
<dbReference type="GO" id="GO:0003723">
    <property type="term" value="F:RNA binding"/>
    <property type="evidence" value="ECO:0007669"/>
    <property type="project" value="UniProtKB-UniRule"/>
</dbReference>
<dbReference type="Proteomes" id="UP000275772">
    <property type="component" value="Unassembled WGS sequence"/>
</dbReference>
<dbReference type="EMBL" id="UNSH01000006">
    <property type="protein sequence ID" value="SZE99941.1"/>
    <property type="molecule type" value="Genomic_DNA"/>
</dbReference>
<dbReference type="VEuPathDB" id="FungiDB:BLGHR1_10662"/>
<protein>
    <recommendedName>
        <fullName evidence="4">RRM domain-containing protein</fullName>
    </recommendedName>
</protein>
<reference evidence="5 6" key="1">
    <citation type="submission" date="2017-11" db="EMBL/GenBank/DDBJ databases">
        <authorList>
            <person name="Kracher B."/>
        </authorList>
    </citation>
    <scope>NUCLEOTIDE SEQUENCE [LARGE SCALE GENOMIC DNA]</scope>
    <source>
        <strain evidence="5 6">RACE1</strain>
    </source>
</reference>
<evidence type="ECO:0000313" key="6">
    <source>
        <dbReference type="Proteomes" id="UP000275772"/>
    </source>
</evidence>
<dbReference type="PROSITE" id="PS50102">
    <property type="entry name" value="RRM"/>
    <property type="match status" value="3"/>
</dbReference>
<dbReference type="InterPro" id="IPR012677">
    <property type="entry name" value="Nucleotide-bd_a/b_plait_sf"/>
</dbReference>
<evidence type="ECO:0000256" key="1">
    <source>
        <dbReference type="ARBA" id="ARBA00022884"/>
    </source>
</evidence>
<accession>A0A383UI21</accession>
<dbReference type="InterPro" id="IPR000504">
    <property type="entry name" value="RRM_dom"/>
</dbReference>
<dbReference type="SMART" id="SM00360">
    <property type="entry name" value="RRM"/>
    <property type="match status" value="3"/>
</dbReference>
<dbReference type="PANTHER" id="PTHR21245">
    <property type="entry name" value="HETEROGENEOUS NUCLEAR RIBONUCLEOPROTEIN"/>
    <property type="match status" value="1"/>
</dbReference>
<feature type="domain" description="RRM" evidence="4">
    <location>
        <begin position="301"/>
        <end position="388"/>
    </location>
</feature>
<dbReference type="AlphaFoldDB" id="A0A383UI21"/>
<evidence type="ECO:0000256" key="2">
    <source>
        <dbReference type="PROSITE-ProRule" id="PRU00176"/>
    </source>
</evidence>
<dbReference type="SUPFAM" id="SSF54928">
    <property type="entry name" value="RNA-binding domain, RBD"/>
    <property type="match status" value="3"/>
</dbReference>
<evidence type="ECO:0000313" key="5">
    <source>
        <dbReference type="EMBL" id="SZE99941.1"/>
    </source>
</evidence>
<evidence type="ECO:0000256" key="3">
    <source>
        <dbReference type="SAM" id="MobiDB-lite"/>
    </source>
</evidence>